<evidence type="ECO:0000313" key="2">
    <source>
        <dbReference type="Proteomes" id="UP000194546"/>
    </source>
</evidence>
<dbReference type="AlphaFoldDB" id="A0A242MZL2"/>
<dbReference type="Proteomes" id="UP000194546">
    <property type="component" value="Unassembled WGS sequence"/>
</dbReference>
<comment type="caution">
    <text evidence="1">The sequence shown here is derived from an EMBL/GenBank/DDBJ whole genome shotgun (WGS) entry which is preliminary data.</text>
</comment>
<sequence length="61" mass="7131">MHRYGRRAVLLIFPLEDRKLLADQVTVFRPLTASRKLLVSDLDRRSFTRNLVPPEKNALAR</sequence>
<gene>
    <name evidence="1" type="ORF">PAMC26510_11750</name>
</gene>
<evidence type="ECO:0000313" key="1">
    <source>
        <dbReference type="EMBL" id="OTP76326.1"/>
    </source>
</evidence>
<proteinExistence type="predicted"/>
<reference evidence="1 2" key="1">
    <citation type="submission" date="2017-03" db="EMBL/GenBank/DDBJ databases">
        <title>Genome analysis of strain PAMC 26510.</title>
        <authorList>
            <person name="Oh H.-M."/>
            <person name="Yang J.-A."/>
        </authorList>
    </citation>
    <scope>NUCLEOTIDE SEQUENCE [LARGE SCALE GENOMIC DNA]</scope>
    <source>
        <strain evidence="1 2">PAMC 26510</strain>
    </source>
</reference>
<name>A0A242MZL2_CABSO</name>
<dbReference type="EMBL" id="NBTY01000059">
    <property type="protein sequence ID" value="OTP76326.1"/>
    <property type="molecule type" value="Genomic_DNA"/>
</dbReference>
<protein>
    <submittedName>
        <fullName evidence="1">Uncharacterized protein</fullName>
    </submittedName>
</protein>
<accession>A0A242MZL2</accession>
<organism evidence="1 2">
    <name type="scientific">Caballeronia sordidicola</name>
    <name type="common">Burkholderia sordidicola</name>
    <dbReference type="NCBI Taxonomy" id="196367"/>
    <lineage>
        <taxon>Bacteria</taxon>
        <taxon>Pseudomonadati</taxon>
        <taxon>Pseudomonadota</taxon>
        <taxon>Betaproteobacteria</taxon>
        <taxon>Burkholderiales</taxon>
        <taxon>Burkholderiaceae</taxon>
        <taxon>Caballeronia</taxon>
    </lineage>
</organism>